<proteinExistence type="predicted"/>
<dbReference type="EMBL" id="BOQE01000001">
    <property type="protein sequence ID" value="GIM44706.1"/>
    <property type="molecule type" value="Genomic_DNA"/>
</dbReference>
<dbReference type="PROSITE" id="PS51677">
    <property type="entry name" value="NODB"/>
    <property type="match status" value="1"/>
</dbReference>
<dbReference type="GO" id="GO:0046872">
    <property type="term" value="F:metal ion binding"/>
    <property type="evidence" value="ECO:0007669"/>
    <property type="project" value="UniProtKB-KW"/>
</dbReference>
<keyword evidence="5" id="KW-1185">Reference proteome</keyword>
<dbReference type="GO" id="GO:0016020">
    <property type="term" value="C:membrane"/>
    <property type="evidence" value="ECO:0007669"/>
    <property type="project" value="TreeGrafter"/>
</dbReference>
<comment type="caution">
    <text evidence="4">The sequence shown here is derived from an EMBL/GenBank/DDBJ whole genome shotgun (WGS) entry which is preliminary data.</text>
</comment>
<feature type="domain" description="NodB homology" evidence="3">
    <location>
        <begin position="50"/>
        <end position="229"/>
    </location>
</feature>
<dbReference type="PANTHER" id="PTHR10587">
    <property type="entry name" value="GLYCOSYL TRANSFERASE-RELATED"/>
    <property type="match status" value="1"/>
</dbReference>
<dbReference type="GO" id="GO:0016810">
    <property type="term" value="F:hydrolase activity, acting on carbon-nitrogen (but not peptide) bonds"/>
    <property type="evidence" value="ECO:0007669"/>
    <property type="project" value="InterPro"/>
</dbReference>
<keyword evidence="1" id="KW-0479">Metal-binding</keyword>
<evidence type="ECO:0000313" key="4">
    <source>
        <dbReference type="EMBL" id="GIM44706.1"/>
    </source>
</evidence>
<gene>
    <name evidence="4" type="ORF">DNHGIG_02550</name>
</gene>
<protein>
    <submittedName>
        <fullName evidence="4">Polysaccharide deacetylase family sporulation protein PdaB</fullName>
    </submittedName>
</protein>
<dbReference type="InterPro" id="IPR002509">
    <property type="entry name" value="NODB_dom"/>
</dbReference>
<evidence type="ECO:0000256" key="2">
    <source>
        <dbReference type="ARBA" id="ARBA00022801"/>
    </source>
</evidence>
<dbReference type="PANTHER" id="PTHR10587:SF133">
    <property type="entry name" value="CHITIN DEACETYLASE 1-RELATED"/>
    <property type="match status" value="1"/>
</dbReference>
<keyword evidence="2" id="KW-0378">Hydrolase</keyword>
<name>A0AAV4LA94_9BACL</name>
<evidence type="ECO:0000313" key="5">
    <source>
        <dbReference type="Proteomes" id="UP001057291"/>
    </source>
</evidence>
<evidence type="ECO:0000259" key="3">
    <source>
        <dbReference type="PROSITE" id="PS51677"/>
    </source>
</evidence>
<sequence length="241" mass="27723">MKKRTRYMKVIFFCCIALLLTPAIVHAGKKGRIYLGSHEQILREIPTTEKLVALSFDDGPNPRYTPQVLDLLKQYNAKATFFVIGSRVEKFRDLVQREAMEGHEVANHSYRHTFKKLSEKEFKEDLTKAQKAIYYATGHFSHLYRPPGGYYDEMTIHLAKSEGYIIVLWSKDTRDWSKPGVDKIVHQVLDHLHNGDIILFHDHGRDRGQTIQALAKILPEIQAKGYQCVTISELLKTKASP</sequence>
<dbReference type="GO" id="GO:0005975">
    <property type="term" value="P:carbohydrate metabolic process"/>
    <property type="evidence" value="ECO:0007669"/>
    <property type="project" value="InterPro"/>
</dbReference>
<evidence type="ECO:0000256" key="1">
    <source>
        <dbReference type="ARBA" id="ARBA00022723"/>
    </source>
</evidence>
<dbReference type="InterPro" id="IPR011330">
    <property type="entry name" value="Glyco_hydro/deAcase_b/a-brl"/>
</dbReference>
<dbReference type="SUPFAM" id="SSF88713">
    <property type="entry name" value="Glycoside hydrolase/deacetylase"/>
    <property type="match status" value="1"/>
</dbReference>
<dbReference type="CDD" id="cd10917">
    <property type="entry name" value="CE4_NodB_like_6s_7s"/>
    <property type="match status" value="1"/>
</dbReference>
<dbReference type="Pfam" id="PF01522">
    <property type="entry name" value="Polysacc_deac_1"/>
    <property type="match status" value="1"/>
</dbReference>
<dbReference type="InterPro" id="IPR050248">
    <property type="entry name" value="Polysacc_deacetylase_ArnD"/>
</dbReference>
<dbReference type="AlphaFoldDB" id="A0AAV4LA94"/>
<dbReference type="Gene3D" id="3.20.20.370">
    <property type="entry name" value="Glycoside hydrolase/deacetylase"/>
    <property type="match status" value="1"/>
</dbReference>
<accession>A0AAV4LA94</accession>
<organism evidence="4 5">
    <name type="scientific">Collibacillus ludicampi</name>
    <dbReference type="NCBI Taxonomy" id="2771369"/>
    <lineage>
        <taxon>Bacteria</taxon>
        <taxon>Bacillati</taxon>
        <taxon>Bacillota</taxon>
        <taxon>Bacilli</taxon>
        <taxon>Bacillales</taxon>
        <taxon>Alicyclobacillaceae</taxon>
        <taxon>Collibacillus</taxon>
    </lineage>
</organism>
<reference evidence="4" key="1">
    <citation type="journal article" date="2023" name="Int. J. Syst. Evol. Microbiol.">
        <title>Collibacillus ludicampi gen. nov., sp. nov., a new soil bacterium of the family Alicyclobacillaceae.</title>
        <authorList>
            <person name="Jojima T."/>
            <person name="Ioku Y."/>
            <person name="Fukuta Y."/>
            <person name="Shirasaka N."/>
            <person name="Matsumura Y."/>
            <person name="Mori M."/>
        </authorList>
    </citation>
    <scope>NUCLEOTIDE SEQUENCE</scope>
    <source>
        <strain evidence="4">TP075</strain>
    </source>
</reference>
<dbReference type="Proteomes" id="UP001057291">
    <property type="component" value="Unassembled WGS sequence"/>
</dbReference>
<dbReference type="RefSeq" id="WP_282197972.1">
    <property type="nucleotide sequence ID" value="NZ_BOQE01000001.1"/>
</dbReference>